<dbReference type="InterPro" id="IPR027417">
    <property type="entry name" value="P-loop_NTPase"/>
</dbReference>
<evidence type="ECO:0000256" key="1">
    <source>
        <dbReference type="ARBA" id="ARBA00009391"/>
    </source>
</evidence>
<dbReference type="GO" id="GO:0006310">
    <property type="term" value="P:DNA recombination"/>
    <property type="evidence" value="ECO:0007669"/>
    <property type="project" value="UniProtKB-KW"/>
</dbReference>
<name>S5VZK4_9CAUD</name>
<evidence type="ECO:0000259" key="6">
    <source>
        <dbReference type="PROSITE" id="PS50163"/>
    </source>
</evidence>
<dbReference type="OrthoDB" id="16987at10239"/>
<dbReference type="GO" id="GO:0005524">
    <property type="term" value="F:ATP binding"/>
    <property type="evidence" value="ECO:0007669"/>
    <property type="project" value="UniProtKB-KW"/>
</dbReference>
<dbReference type="GO" id="GO:0003697">
    <property type="term" value="F:single-stranded DNA binding"/>
    <property type="evidence" value="ECO:0007669"/>
    <property type="project" value="InterPro"/>
</dbReference>
<reference evidence="7 8" key="1">
    <citation type="journal article" date="2014" name="Genome Announc.">
        <title>Complete Genome Sequence of the Novel Giant Pseudomonas Phage PaBG.</title>
        <authorList>
            <person name="Sykilinda N.N."/>
            <person name="Bondar A.A."/>
            <person name="Gorshkova A.S."/>
            <person name="Kurochkina L.P."/>
            <person name="Kulikov E.E."/>
            <person name="Shneider M.M."/>
            <person name="Kadykov V.A."/>
            <person name="Solovjeva N.V."/>
            <person name="Kabilov M.R."/>
            <person name="Mesyanzhinov V.V."/>
            <person name="Vlassov V.V."/>
            <person name="Drukker V.V."/>
            <person name="Miroshnikov K.A."/>
        </authorList>
    </citation>
    <scope>NUCLEOTIDE SEQUENCE [LARGE SCALE GENOMIC DNA]</scope>
</reference>
<dbReference type="GeneID" id="16574802"/>
<dbReference type="GO" id="GO:0008094">
    <property type="term" value="F:ATP-dependent activity, acting on DNA"/>
    <property type="evidence" value="ECO:0007669"/>
    <property type="project" value="InterPro"/>
</dbReference>
<keyword evidence="8" id="KW-1185">Reference proteome</keyword>
<dbReference type="Proteomes" id="UP000015545">
    <property type="component" value="Segment"/>
</dbReference>
<keyword evidence="3" id="KW-0067">ATP-binding</keyword>
<dbReference type="InterPro" id="IPR049428">
    <property type="entry name" value="RecA-like_N"/>
</dbReference>
<dbReference type="SUPFAM" id="SSF52540">
    <property type="entry name" value="P-loop containing nucleoside triphosphate hydrolases"/>
    <property type="match status" value="1"/>
</dbReference>
<dbReference type="PROSITE" id="PS50163">
    <property type="entry name" value="RECA_3"/>
    <property type="match status" value="1"/>
</dbReference>
<dbReference type="InterPro" id="IPR020587">
    <property type="entry name" value="RecA_monomer-monomer_interface"/>
</dbReference>
<dbReference type="PANTHER" id="PTHR45900">
    <property type="entry name" value="RECA"/>
    <property type="match status" value="1"/>
</dbReference>
<feature type="region of interest" description="Disordered" evidence="5">
    <location>
        <begin position="1"/>
        <end position="27"/>
    </location>
</feature>
<gene>
    <name evidence="7" type="ORF">PaBG_00116</name>
</gene>
<accession>S5VZK4</accession>
<keyword evidence="4" id="KW-0233">DNA recombination</keyword>
<dbReference type="EMBL" id="KF147891">
    <property type="protein sequence ID" value="AGS82000.1"/>
    <property type="molecule type" value="Genomic_DNA"/>
</dbReference>
<evidence type="ECO:0000256" key="3">
    <source>
        <dbReference type="ARBA" id="ARBA00022840"/>
    </source>
</evidence>
<sequence length="501" mass="55501">MAKKKKAEADAPAKSKRGKGKGGDVEIDVSTAKKGKKGDTAVAAFDPYAHLDAEIDSMEKKFGLTSMAVSESEDRLSTGLLSIDVALAGGLLPGGWYTFFGGEQSCKSTLATTCMGAIATDSTFHGKASLHDFEGSFQADYAENIFRYMNHGKRLSVDNVFGVKDDKGWVIQPRVRYYAPSVGEDFYNYLAKLEKILPDKIQENGKFYCVYENTKANQKALAGVYDKEYFRKTNKFRIEMPDGSPQAVVLVDSYPAMVPKQTDDKDEGDKSLGAQARMHAANLPRVKGAMRSKRIIVLGINQLRDIPMAMYGPTEQEPGGKALRFYSDCRLKMTSVSVPHAKGQFEEEDTITGEGVDKYRYLKCKVHKNKLGGPQAAEISLRICVSDADGNAKGFCRVWDAYQYLKNTGQLGGNRKKLKFLTGPLEGKTVSWIEFKALIDGSPDLIKKGCTKFKVKPFRLYEWCRKQVRSGEGYKLLKLAIKAENTKGRQADDISEEADDE</sequence>
<dbReference type="PANTHER" id="PTHR45900:SF1">
    <property type="entry name" value="MITOCHONDRIAL DNA REPAIR PROTEIN RECA HOMOLOG-RELATED"/>
    <property type="match status" value="1"/>
</dbReference>
<comment type="similarity">
    <text evidence="1">Belongs to the RecA family.</text>
</comment>
<dbReference type="Gene3D" id="3.40.50.300">
    <property type="entry name" value="P-loop containing nucleotide triphosphate hydrolases"/>
    <property type="match status" value="1"/>
</dbReference>
<protein>
    <submittedName>
        <fullName evidence="7">Protein RecA</fullName>
    </submittedName>
</protein>
<evidence type="ECO:0000256" key="5">
    <source>
        <dbReference type="SAM" id="MobiDB-lite"/>
    </source>
</evidence>
<evidence type="ECO:0000313" key="8">
    <source>
        <dbReference type="Proteomes" id="UP000015545"/>
    </source>
</evidence>
<evidence type="ECO:0000256" key="2">
    <source>
        <dbReference type="ARBA" id="ARBA00022741"/>
    </source>
</evidence>
<dbReference type="GO" id="GO:0006281">
    <property type="term" value="P:DNA repair"/>
    <property type="evidence" value="ECO:0007669"/>
    <property type="project" value="InterPro"/>
</dbReference>
<evidence type="ECO:0000256" key="4">
    <source>
        <dbReference type="ARBA" id="ARBA00023172"/>
    </source>
</evidence>
<evidence type="ECO:0000313" key="7">
    <source>
        <dbReference type="EMBL" id="AGS82000.1"/>
    </source>
</evidence>
<keyword evidence="2" id="KW-0547">Nucleotide-binding</keyword>
<feature type="domain" description="RecA family profile 2" evidence="6">
    <location>
        <begin position="308"/>
        <end position="333"/>
    </location>
</feature>
<proteinExistence type="inferred from homology"/>
<dbReference type="InterPro" id="IPR013765">
    <property type="entry name" value="DNA_recomb/repair_RecA"/>
</dbReference>
<dbReference type="RefSeq" id="YP_008433447.1">
    <property type="nucleotide sequence ID" value="NC_022096.1"/>
</dbReference>
<dbReference type="Pfam" id="PF00154">
    <property type="entry name" value="RecA_N"/>
    <property type="match status" value="1"/>
</dbReference>
<dbReference type="KEGG" id="vg:16574802"/>
<organism evidence="7 8">
    <name type="scientific">Pseudomonas phage PaBG</name>
    <dbReference type="NCBI Taxonomy" id="1335230"/>
    <lineage>
        <taxon>Viruses</taxon>
        <taxon>Duplodnaviria</taxon>
        <taxon>Heunggongvirae</taxon>
        <taxon>Uroviricota</taxon>
        <taxon>Caudoviricetes</taxon>
        <taxon>Baikalvirus</taxon>
        <taxon>Baikalvirus PaBG</taxon>
    </lineage>
</organism>
<dbReference type="PRINTS" id="PR00142">
    <property type="entry name" value="RECA"/>
</dbReference>